<feature type="compositionally biased region" description="Basic and acidic residues" evidence="1">
    <location>
        <begin position="537"/>
        <end position="551"/>
    </location>
</feature>
<evidence type="ECO:0000313" key="3">
    <source>
        <dbReference type="Proteomes" id="UP000001194"/>
    </source>
</evidence>
<keyword evidence="3" id="KW-1185">Reference proteome</keyword>
<dbReference type="STRING" id="486041.B0E0C3"/>
<dbReference type="Proteomes" id="UP000001194">
    <property type="component" value="Unassembled WGS sequence"/>
</dbReference>
<dbReference type="KEGG" id="lbc:LACBIDRAFT_295926"/>
<evidence type="ECO:0000313" key="2">
    <source>
        <dbReference type="EMBL" id="EDQ99696.1"/>
    </source>
</evidence>
<gene>
    <name evidence="2" type="ORF">LACBIDRAFT_295926</name>
</gene>
<accession>B0E0C3</accession>
<sequence>MSKFRKAHFYIMRPISNLPDHLASKRTLGYFENEKDASHQGLVSGRILSCLSRFPSTFGLFLLSLDIQSVVSLGLSSTIKSVSLYEAACLPSSIPFPSPYANSGGYSHDNRQPRSLTVTFSKGYENPPPIRTRFSWSYLLVLFSCGRRRPRRGDSSFYVDGDLEAGEGGSLSPHEGGGQRKDSPCDHEGEFVDIDLNDGKLLQRPTGTSQSQSREPSSFMPPKFYFPIPIPLIEIEKDNDQQEQQEREGNPSPPILVLSDILDQFPLPPTSHPRIPRNDIIRGDSSPSSNLKRFPRPLTPMIDFDASSSSFSSEFESMLSVSYDSSSNSSCFSPSSSPPATPLSPFTPTTPVSPWIPATPLSACTPTTPLRAVLPAWCEYHTSNIAKREEAYRRMRLKKKKLGEREDVERARDDDGFLLRLKTKSPVVSGEPEEDVGGKKQEQTIDAVHQKASHSEKDTRSDTADDRESQDTLRNFKILHKPIIRPPLRVFIPGHKRSTKRGSANGSLSRIKSPAISAELEGYGGKTQEQTVNTASHSEKDARLHASKSESQDLRNYKILPPKPIRPPLRVFIPGHKRSPPIFTLPGPDDFFIPEEDTEDAYADQSYIVTQPHDHHTQQKPIVLRRKSTSDSESRVHLKRACSDAKHDMTNVLRAFNEMVLGTEEDFRTLFEGESLSTSLSLPKPEPELEWEWDGEDGEDEYGVEVGEGSFKLPTHHYARAAFDDACLLHAVGKPSWVGDISFALSRLRFPVVLEPVHLTDPESVTGLIADIEVSCARALQRDINESEKTVLLKERITSPAAVNLSDVLKYRHYLDVVVPVHRKALTRLVTSCHVLAVNCFRWDPVRRKEIPRNLRLCRFCHDETEDECHAMLYCVGNGALTVRRGVFFSDAHQVVPGIRTTVLNLPPPDSLRVLVREERVVRVLAKRLSRTFIPRCCTPAPSLHTVADETVEKSPFHQSMGYFEEPHVGVKFLDADACRAQIWLKFKLILAPRVMMRRERDELNSIMHIPCRTRIVARCDAPTRQVVTTFNPFLMTLKFSLPRLRTLSNHGRSASKQWGRKEERLSYLSDLFNVYVRIWLRSRDAPMGAPWVEAPGKVLSVILPRLAGTTNSPPTWLVEIHRELWGQRDFLGKIFRTATVTKDDFTKLQSLLDALNPERNADEYVSKDVLATKAAFLRERSSDVDPDLVDGLVPRPVLVACQPPTSDVVDQDGALGDHDIMDDDNDDAAMFIDDAHLPNEATAIFPCTFQYVDLTVLRCKQNLRVPRLMLFRSEWGTMIDIFNKGEKGICGSAIFSGQPGIGKTCMLYSILVLCIILARPIVFQDFRGKVFIIGNTLHLLGTPGASIDADDVLTLVDADNAACQPDDYFFDHEKYRILLVSPPRKREEQRWLKQFVGPDAMFMMDPWSREELFVASLLLESKDITLKRLQEASRICGNIPRKCSAAAVSPLALSLARQRIRVAIQQINELSDTIIKVRPQLSVTSTHRSFPTCNQHGLTYECPSERSITILSAQCPPQHPNLSNKSVQSFGSAARCWQTRRRMAICHTPASFEGPMRSLPYWVFDLDTGKRVEQPPTPDSPGVKKGCRGKDAETASGGHRLFEQLRVAKSQARLKVDTNGCRGRYQHPFKSQVLRIGLEGATAGVQLDSLRYPESIEISSPDNDYFAGRLEKLRLAPIKVEVYSSIRALFELVVRAGFEGGWCFWDQALVTISLCKKLKILEGSLMSAALDDAMNLRNAFQALIDVTKGGGNILSYKGSGKLCDLKCAITLHGAWGKHGGVPTFRNTLGNMPSSIAHSPLHIRVSGKTLTTKQRLQVGFKSLLHSELHYVAKMLNPTYEVEDVEIQPLLQVYRSLNRKVDTPLADEAVPTERGVNAGDWTRERFITAVRNFRKVTEALRFILDEATQVLGGGVVGLASAGTMRDLALREAVEEDLVLTEVVEDLVMTEVVEDLVLTEVVEDLFLFGGVEGLFLLGAVEDLASTEVGGDLVFTEATEVLPLSTGAMVGLVSFTEAVGDLPLAKAEAVAEVADF</sequence>
<protein>
    <submittedName>
        <fullName evidence="2">Predicted protein</fullName>
    </submittedName>
</protein>
<feature type="region of interest" description="Disordered" evidence="1">
    <location>
        <begin position="522"/>
        <end position="551"/>
    </location>
</feature>
<feature type="compositionally biased region" description="Basic and acidic residues" evidence="1">
    <location>
        <begin position="177"/>
        <end position="190"/>
    </location>
</feature>
<evidence type="ECO:0000256" key="1">
    <source>
        <dbReference type="SAM" id="MobiDB-lite"/>
    </source>
</evidence>
<dbReference type="InParanoid" id="B0E0C3"/>
<reference evidence="2 3" key="1">
    <citation type="journal article" date="2008" name="Nature">
        <title>The genome of Laccaria bicolor provides insights into mycorrhizal symbiosis.</title>
        <authorList>
            <person name="Martin F."/>
            <person name="Aerts A."/>
            <person name="Ahren D."/>
            <person name="Brun A."/>
            <person name="Danchin E.G.J."/>
            <person name="Duchaussoy F."/>
            <person name="Gibon J."/>
            <person name="Kohler A."/>
            <person name="Lindquist E."/>
            <person name="Pereda V."/>
            <person name="Salamov A."/>
            <person name="Shapiro H.J."/>
            <person name="Wuyts J."/>
            <person name="Blaudez D."/>
            <person name="Buee M."/>
            <person name="Brokstein P."/>
            <person name="Canbaeck B."/>
            <person name="Cohen D."/>
            <person name="Courty P.E."/>
            <person name="Coutinho P.M."/>
            <person name="Delaruelle C."/>
            <person name="Detter J.C."/>
            <person name="Deveau A."/>
            <person name="DiFazio S."/>
            <person name="Duplessis S."/>
            <person name="Fraissinet-Tachet L."/>
            <person name="Lucic E."/>
            <person name="Frey-Klett P."/>
            <person name="Fourrey C."/>
            <person name="Feussner I."/>
            <person name="Gay G."/>
            <person name="Grimwood J."/>
            <person name="Hoegger P.J."/>
            <person name="Jain P."/>
            <person name="Kilaru S."/>
            <person name="Labbe J."/>
            <person name="Lin Y.C."/>
            <person name="Legue V."/>
            <person name="Le Tacon F."/>
            <person name="Marmeisse R."/>
            <person name="Melayah D."/>
            <person name="Montanini B."/>
            <person name="Muratet M."/>
            <person name="Nehls U."/>
            <person name="Niculita-Hirzel H."/>
            <person name="Oudot-Le Secq M.P."/>
            <person name="Peter M."/>
            <person name="Quesneville H."/>
            <person name="Rajashekar B."/>
            <person name="Reich M."/>
            <person name="Rouhier N."/>
            <person name="Schmutz J."/>
            <person name="Yin T."/>
            <person name="Chalot M."/>
            <person name="Henrissat B."/>
            <person name="Kuees U."/>
            <person name="Lucas S."/>
            <person name="Van de Peer Y."/>
            <person name="Podila G.K."/>
            <person name="Polle A."/>
            <person name="Pukkila P.J."/>
            <person name="Richardson P.M."/>
            <person name="Rouze P."/>
            <person name="Sanders I.R."/>
            <person name="Stajich J.E."/>
            <person name="Tunlid A."/>
            <person name="Tuskan G."/>
            <person name="Grigoriev I.V."/>
        </authorList>
    </citation>
    <scope>NUCLEOTIDE SEQUENCE [LARGE SCALE GENOMIC DNA]</scope>
    <source>
        <strain evidence="3">S238N-H82 / ATCC MYA-4686</strain>
    </source>
</reference>
<dbReference type="EMBL" id="DS547160">
    <property type="protein sequence ID" value="EDQ99696.1"/>
    <property type="molecule type" value="Genomic_DNA"/>
</dbReference>
<dbReference type="GeneID" id="6085341"/>
<feature type="region of interest" description="Disordered" evidence="1">
    <location>
        <begin position="158"/>
        <end position="221"/>
    </location>
</feature>
<feature type="compositionally biased region" description="Polar residues" evidence="1">
    <location>
        <begin position="205"/>
        <end position="216"/>
    </location>
</feature>
<organism evidence="3">
    <name type="scientific">Laccaria bicolor (strain S238N-H82 / ATCC MYA-4686)</name>
    <name type="common">Bicoloured deceiver</name>
    <name type="synonym">Laccaria laccata var. bicolor</name>
    <dbReference type="NCBI Taxonomy" id="486041"/>
    <lineage>
        <taxon>Eukaryota</taxon>
        <taxon>Fungi</taxon>
        <taxon>Dikarya</taxon>
        <taxon>Basidiomycota</taxon>
        <taxon>Agaricomycotina</taxon>
        <taxon>Agaricomycetes</taxon>
        <taxon>Agaricomycetidae</taxon>
        <taxon>Agaricales</taxon>
        <taxon>Agaricineae</taxon>
        <taxon>Hydnangiaceae</taxon>
        <taxon>Laccaria</taxon>
    </lineage>
</organism>
<name>B0E0C3_LACBS</name>
<feature type="compositionally biased region" description="Polar residues" evidence="1">
    <location>
        <begin position="527"/>
        <end position="536"/>
    </location>
</feature>
<dbReference type="OrthoDB" id="3051324at2759"/>
<proteinExistence type="predicted"/>
<feature type="region of interest" description="Disordered" evidence="1">
    <location>
        <begin position="423"/>
        <end position="474"/>
    </location>
</feature>
<dbReference type="HOGENOM" id="CLU_233383_0_0_1"/>
<feature type="region of interest" description="Disordered" evidence="1">
    <location>
        <begin position="268"/>
        <end position="294"/>
    </location>
</feature>
<dbReference type="RefSeq" id="XP_001889673.1">
    <property type="nucleotide sequence ID" value="XM_001889638.1"/>
</dbReference>
<feature type="compositionally biased region" description="Basic and acidic residues" evidence="1">
    <location>
        <begin position="453"/>
        <end position="471"/>
    </location>
</feature>